<dbReference type="RefSeq" id="WP_242380936.1">
    <property type="nucleotide sequence ID" value="NZ_JAKRKC020000001.1"/>
</dbReference>
<keyword evidence="1" id="KW-0472">Membrane</keyword>
<keyword evidence="1" id="KW-1133">Transmembrane helix</keyword>
<sequence>MDVKWSALGQVLVVSLAVSVVVVVVFSLGVTALSARRTVRETGSGGAGALAAATLCFAACAAVVLYGIYLIVPQFH</sequence>
<evidence type="ECO:0000256" key="1">
    <source>
        <dbReference type="SAM" id="Phobius"/>
    </source>
</evidence>
<feature type="transmembrane region" description="Helical" evidence="1">
    <location>
        <begin position="12"/>
        <end position="35"/>
    </location>
</feature>
<proteinExistence type="predicted"/>
<comment type="caution">
    <text evidence="2">The sequence shown here is derived from an EMBL/GenBank/DDBJ whole genome shotgun (WGS) entry which is preliminary data.</text>
</comment>
<feature type="transmembrane region" description="Helical" evidence="1">
    <location>
        <begin position="47"/>
        <end position="72"/>
    </location>
</feature>
<organism evidence="2 3">
    <name type="scientific">Actinomadura luzonensis</name>
    <dbReference type="NCBI Taxonomy" id="2805427"/>
    <lineage>
        <taxon>Bacteria</taxon>
        <taxon>Bacillati</taxon>
        <taxon>Actinomycetota</taxon>
        <taxon>Actinomycetes</taxon>
        <taxon>Streptosporangiales</taxon>
        <taxon>Thermomonosporaceae</taxon>
        <taxon>Actinomadura</taxon>
    </lineage>
</organism>
<dbReference type="Proteomes" id="UP001317259">
    <property type="component" value="Unassembled WGS sequence"/>
</dbReference>
<keyword evidence="1" id="KW-0812">Transmembrane</keyword>
<protein>
    <recommendedName>
        <fullName evidence="4">DUF4190 domain-containing protein</fullName>
    </recommendedName>
</protein>
<evidence type="ECO:0000313" key="2">
    <source>
        <dbReference type="EMBL" id="MCK2217003.1"/>
    </source>
</evidence>
<gene>
    <name evidence="2" type="ORF">MF672_024885</name>
</gene>
<evidence type="ECO:0008006" key="4">
    <source>
        <dbReference type="Google" id="ProtNLM"/>
    </source>
</evidence>
<dbReference type="EMBL" id="JAKRKC020000001">
    <property type="protein sequence ID" value="MCK2217003.1"/>
    <property type="molecule type" value="Genomic_DNA"/>
</dbReference>
<reference evidence="2 3" key="1">
    <citation type="submission" date="2022-04" db="EMBL/GenBank/DDBJ databases">
        <title>Genome draft of Actinomadura sp. ATCC 31491.</title>
        <authorList>
            <person name="Shi X."/>
            <person name="Du Y."/>
        </authorList>
    </citation>
    <scope>NUCLEOTIDE SEQUENCE [LARGE SCALE GENOMIC DNA]</scope>
    <source>
        <strain evidence="2 3">ATCC 31491</strain>
    </source>
</reference>
<accession>A0ABT0FYN6</accession>
<evidence type="ECO:0000313" key="3">
    <source>
        <dbReference type="Proteomes" id="UP001317259"/>
    </source>
</evidence>
<keyword evidence="3" id="KW-1185">Reference proteome</keyword>
<name>A0ABT0FYN6_9ACTN</name>